<keyword evidence="3" id="KW-1185">Reference proteome</keyword>
<keyword evidence="1" id="KW-1133">Transmembrane helix</keyword>
<evidence type="ECO:0000256" key="1">
    <source>
        <dbReference type="SAM" id="Phobius"/>
    </source>
</evidence>
<comment type="caution">
    <text evidence="2">The sequence shown here is derived from an EMBL/GenBank/DDBJ whole genome shotgun (WGS) entry which is preliminary data.</text>
</comment>
<reference evidence="2 3" key="1">
    <citation type="journal article" date="2021" name="Sci. Rep.">
        <title>The genome of the diatom Chaetoceros tenuissimus carries an ancient integrated fragment of an extant virus.</title>
        <authorList>
            <person name="Hongo Y."/>
            <person name="Kimura K."/>
            <person name="Takaki Y."/>
            <person name="Yoshida Y."/>
            <person name="Baba S."/>
            <person name="Kobayashi G."/>
            <person name="Nagasaki K."/>
            <person name="Hano T."/>
            <person name="Tomaru Y."/>
        </authorList>
    </citation>
    <scope>NUCLEOTIDE SEQUENCE [LARGE SCALE GENOMIC DNA]</scope>
    <source>
        <strain evidence="2 3">NIES-3715</strain>
    </source>
</reference>
<dbReference type="Proteomes" id="UP001054902">
    <property type="component" value="Unassembled WGS sequence"/>
</dbReference>
<evidence type="ECO:0000313" key="3">
    <source>
        <dbReference type="Proteomes" id="UP001054902"/>
    </source>
</evidence>
<accession>A0AAD3D874</accession>
<keyword evidence="1" id="KW-0812">Transmembrane</keyword>
<name>A0AAD3D874_9STRA</name>
<proteinExistence type="predicted"/>
<organism evidence="2 3">
    <name type="scientific">Chaetoceros tenuissimus</name>
    <dbReference type="NCBI Taxonomy" id="426638"/>
    <lineage>
        <taxon>Eukaryota</taxon>
        <taxon>Sar</taxon>
        <taxon>Stramenopiles</taxon>
        <taxon>Ochrophyta</taxon>
        <taxon>Bacillariophyta</taxon>
        <taxon>Coscinodiscophyceae</taxon>
        <taxon>Chaetocerotophycidae</taxon>
        <taxon>Chaetocerotales</taxon>
        <taxon>Chaetocerotaceae</taxon>
        <taxon>Chaetoceros</taxon>
    </lineage>
</organism>
<gene>
    <name evidence="2" type="ORF">CTEN210_16188</name>
</gene>
<protein>
    <submittedName>
        <fullName evidence="2">Uncharacterized protein</fullName>
    </submittedName>
</protein>
<dbReference type="AlphaFoldDB" id="A0AAD3D874"/>
<keyword evidence="1" id="KW-0472">Membrane</keyword>
<sequence>MKVELIPKRYIDSMVKNRNVAMVQVPRTKNKSRGILGLLIISFIFFTMTLSPGETRNFIGEAIHSTLRSLSIDLGGGTCEWQPPRYFIPDDEQWDKTLIVGFPSGDKRLVFLQMEALTGWMTEDEWAFTIGELTNHPFIKSNYPHYDGCWSWGDAIDKVVLVVRYIRETLVEFHDIMWDLGYPSNYEEALLNEDNLYNSVPPKEFFYAWRDSQAMLDIHMYGWFIDFWMEGGLLRDWNTKELVTARHWYLTQSPDFFHQHADGDDYTEVVGDNPDSIPAYDQRCALITSGCEPVEVISADRLQDPSKGYIENLKIGRILQGLKGISNFLVPESIWDCLWDELYIRKKGQKTFLDRVGLESREYNFSEEFLTEMIDEINHLVNKYSSDVWSSKETAKSLVSMLKDHKLRLQEEIVEVKAGIRTLREEDFLGPETRKALKEKNMKENPSEVRDLLAPNDEEYDDFFKVLDKKIVDARILMKKKVVRDELERRRRLIQDSSV</sequence>
<feature type="transmembrane region" description="Helical" evidence="1">
    <location>
        <begin position="34"/>
        <end position="51"/>
    </location>
</feature>
<dbReference type="EMBL" id="BLLK01000069">
    <property type="protein sequence ID" value="GFH59712.1"/>
    <property type="molecule type" value="Genomic_DNA"/>
</dbReference>
<evidence type="ECO:0000313" key="2">
    <source>
        <dbReference type="EMBL" id="GFH59712.1"/>
    </source>
</evidence>